<evidence type="ECO:0000256" key="2">
    <source>
        <dbReference type="ARBA" id="ARBA00022692"/>
    </source>
</evidence>
<dbReference type="SMART" id="SM00382">
    <property type="entry name" value="AAA"/>
    <property type="match status" value="1"/>
</dbReference>
<dbReference type="Proteomes" id="UP001272515">
    <property type="component" value="Unassembled WGS sequence"/>
</dbReference>
<keyword evidence="2 7" id="KW-0812">Transmembrane</keyword>
<accession>A0ABU3Z6D2</accession>
<evidence type="ECO:0000256" key="6">
    <source>
        <dbReference type="ARBA" id="ARBA00023136"/>
    </source>
</evidence>
<evidence type="ECO:0000256" key="1">
    <source>
        <dbReference type="ARBA" id="ARBA00004651"/>
    </source>
</evidence>
<feature type="domain" description="ABC transmembrane type-1" evidence="9">
    <location>
        <begin position="22"/>
        <end position="309"/>
    </location>
</feature>
<evidence type="ECO:0000256" key="5">
    <source>
        <dbReference type="ARBA" id="ARBA00022989"/>
    </source>
</evidence>
<feature type="domain" description="ABC transporter" evidence="8">
    <location>
        <begin position="395"/>
        <end position="629"/>
    </location>
</feature>
<evidence type="ECO:0000256" key="4">
    <source>
        <dbReference type="ARBA" id="ARBA00022840"/>
    </source>
</evidence>
<dbReference type="PANTHER" id="PTHR43394">
    <property type="entry name" value="ATP-DEPENDENT PERMEASE MDL1, MITOCHONDRIAL"/>
    <property type="match status" value="1"/>
</dbReference>
<dbReference type="PROSITE" id="PS50893">
    <property type="entry name" value="ABC_TRANSPORTER_2"/>
    <property type="match status" value="1"/>
</dbReference>
<evidence type="ECO:0000313" key="10">
    <source>
        <dbReference type="EMBL" id="MDV5087476.1"/>
    </source>
</evidence>
<dbReference type="SUPFAM" id="SSF90123">
    <property type="entry name" value="ABC transporter transmembrane region"/>
    <property type="match status" value="1"/>
</dbReference>
<organism evidence="10 11">
    <name type="scientific">Veillonella absiana</name>
    <dbReference type="NCBI Taxonomy" id="3079305"/>
    <lineage>
        <taxon>Bacteria</taxon>
        <taxon>Bacillati</taxon>
        <taxon>Bacillota</taxon>
        <taxon>Negativicutes</taxon>
        <taxon>Veillonellales</taxon>
        <taxon>Veillonellaceae</taxon>
        <taxon>Veillonella</taxon>
    </lineage>
</organism>
<keyword evidence="4 10" id="KW-0067">ATP-binding</keyword>
<dbReference type="Pfam" id="PF00664">
    <property type="entry name" value="ABC_membrane"/>
    <property type="match status" value="1"/>
</dbReference>
<dbReference type="InterPro" id="IPR039421">
    <property type="entry name" value="Type_1_exporter"/>
</dbReference>
<dbReference type="CDD" id="cd18547">
    <property type="entry name" value="ABC_6TM_Tm288_like"/>
    <property type="match status" value="1"/>
</dbReference>
<dbReference type="InterPro" id="IPR017871">
    <property type="entry name" value="ABC_transporter-like_CS"/>
</dbReference>
<reference evidence="10 11" key="1">
    <citation type="submission" date="2023-10" db="EMBL/GenBank/DDBJ databases">
        <title>Veillonella sp. nov., isolated from a pig farm feces dump.</title>
        <authorList>
            <person name="Chang Y.-H."/>
        </authorList>
    </citation>
    <scope>NUCLEOTIDE SEQUENCE [LARGE SCALE GENOMIC DNA]</scope>
    <source>
        <strain evidence="10 11">YH-vei2233</strain>
    </source>
</reference>
<dbReference type="CDD" id="cd03254">
    <property type="entry name" value="ABCC_Glucan_exporter_like"/>
    <property type="match status" value="1"/>
</dbReference>
<dbReference type="PROSITE" id="PS00211">
    <property type="entry name" value="ABC_TRANSPORTER_1"/>
    <property type="match status" value="1"/>
</dbReference>
<evidence type="ECO:0000259" key="8">
    <source>
        <dbReference type="PROSITE" id="PS50893"/>
    </source>
</evidence>
<evidence type="ECO:0000313" key="11">
    <source>
        <dbReference type="Proteomes" id="UP001272515"/>
    </source>
</evidence>
<name>A0ABU3Z6D2_9FIRM</name>
<proteinExistence type="predicted"/>
<evidence type="ECO:0000256" key="7">
    <source>
        <dbReference type="SAM" id="Phobius"/>
    </source>
</evidence>
<feature type="transmembrane region" description="Helical" evidence="7">
    <location>
        <begin position="142"/>
        <end position="162"/>
    </location>
</feature>
<dbReference type="InterPro" id="IPR011527">
    <property type="entry name" value="ABC1_TM_dom"/>
</dbReference>
<dbReference type="InterPro" id="IPR027417">
    <property type="entry name" value="P-loop_NTPase"/>
</dbReference>
<sequence length="636" mass="68684">MKLITRFLSESREQWCFLGINILALIMAAIFEVSAPIYLGNIVDAIVNGLKNSENMEAILHVANNTILILIGLYSGHAICTYASEYIISGIAEKMVLKLRKQVSQQFYVVPISYFHSHNRGDLLSRLTSDLDNVAETLREGIPGLISSIIGIVGAVVMMIWISPLLASIIIGVIVLGITTLSVMAKRTRTVYLRNQEALGAFNGGVEELVTGKAVVQAFGLEQVTTNQLDELNSELFVRMRQSGFVGQLVMPLVNFINQISYVLVAIQGGLMVVRGTITLGDIQAFFLYVTQISDPISRSSYILTKLQETLAALGRIYEVIDVVPEADTGTVELQVPSRPSNCESSAGASVGETASSLTSDADALSQSNDAPSAFPITGAALPKTGAALPKTGVIEFNHVAFGYSPDKLLMKDLSLSIPAGSLVAIVGPTGAGKTTLVNLIMRFYEINSGSITIDGVNIQDLTRESLHKTVGMVLQDTWIFTGTIADNIAYGKPNATREEIVNVASLAMADHFIRTLPNGYDTVLKNGASDLSQGQRQLITIARAFLANPSILILDEATANVDTRTEVEVQKAMEQLLQGRTSIVIAHRLSTIKDADFLLVVDNGDIVEQGTHEALMQRGGYYSELYKDYALGMSV</sequence>
<keyword evidence="3" id="KW-0547">Nucleotide-binding</keyword>
<evidence type="ECO:0000259" key="9">
    <source>
        <dbReference type="PROSITE" id="PS50929"/>
    </source>
</evidence>
<keyword evidence="6 7" id="KW-0472">Membrane</keyword>
<dbReference type="EMBL" id="JAWJZB010000001">
    <property type="protein sequence ID" value="MDV5087476.1"/>
    <property type="molecule type" value="Genomic_DNA"/>
</dbReference>
<dbReference type="InterPro" id="IPR036640">
    <property type="entry name" value="ABC1_TM_sf"/>
</dbReference>
<dbReference type="GO" id="GO:0005524">
    <property type="term" value="F:ATP binding"/>
    <property type="evidence" value="ECO:0007669"/>
    <property type="project" value="UniProtKB-KW"/>
</dbReference>
<protein>
    <submittedName>
        <fullName evidence="10">ABC transporter ATP-binding protein</fullName>
    </submittedName>
</protein>
<dbReference type="Gene3D" id="3.40.50.300">
    <property type="entry name" value="P-loop containing nucleotide triphosphate hydrolases"/>
    <property type="match status" value="1"/>
</dbReference>
<gene>
    <name evidence="10" type="ORF">RVY80_01220</name>
</gene>
<feature type="transmembrane region" description="Helical" evidence="7">
    <location>
        <begin position="15"/>
        <end position="38"/>
    </location>
</feature>
<dbReference type="PROSITE" id="PS50929">
    <property type="entry name" value="ABC_TM1F"/>
    <property type="match status" value="1"/>
</dbReference>
<keyword evidence="11" id="KW-1185">Reference proteome</keyword>
<dbReference type="InterPro" id="IPR003439">
    <property type="entry name" value="ABC_transporter-like_ATP-bd"/>
</dbReference>
<dbReference type="Gene3D" id="1.20.1560.10">
    <property type="entry name" value="ABC transporter type 1, transmembrane domain"/>
    <property type="match status" value="1"/>
</dbReference>
<dbReference type="RefSeq" id="WP_317329324.1">
    <property type="nucleotide sequence ID" value="NZ_JAWJZA010000010.1"/>
</dbReference>
<feature type="transmembrane region" description="Helical" evidence="7">
    <location>
        <begin position="168"/>
        <end position="185"/>
    </location>
</feature>
<comment type="caution">
    <text evidence="10">The sequence shown here is derived from an EMBL/GenBank/DDBJ whole genome shotgun (WGS) entry which is preliminary data.</text>
</comment>
<dbReference type="SUPFAM" id="SSF52540">
    <property type="entry name" value="P-loop containing nucleoside triphosphate hydrolases"/>
    <property type="match status" value="1"/>
</dbReference>
<keyword evidence="5 7" id="KW-1133">Transmembrane helix</keyword>
<comment type="subcellular location">
    <subcellularLocation>
        <location evidence="1">Cell membrane</location>
        <topology evidence="1">Multi-pass membrane protein</topology>
    </subcellularLocation>
</comment>
<dbReference type="InterPro" id="IPR003593">
    <property type="entry name" value="AAA+_ATPase"/>
</dbReference>
<dbReference type="Pfam" id="PF00005">
    <property type="entry name" value="ABC_tran"/>
    <property type="match status" value="1"/>
</dbReference>
<evidence type="ECO:0000256" key="3">
    <source>
        <dbReference type="ARBA" id="ARBA00022741"/>
    </source>
</evidence>
<dbReference type="PANTHER" id="PTHR43394:SF1">
    <property type="entry name" value="ATP-BINDING CASSETTE SUB-FAMILY B MEMBER 10, MITOCHONDRIAL"/>
    <property type="match status" value="1"/>
</dbReference>